<dbReference type="InterPro" id="IPR041698">
    <property type="entry name" value="Methyltransf_25"/>
</dbReference>
<gene>
    <name evidence="2" type="ORF">ACFPM8_11155</name>
</gene>
<dbReference type="GO" id="GO:0102208">
    <property type="term" value="F:2-polyprenyl-6-hydroxyphenol methylase activity"/>
    <property type="evidence" value="ECO:0007669"/>
    <property type="project" value="UniProtKB-EC"/>
</dbReference>
<dbReference type="SUPFAM" id="SSF53335">
    <property type="entry name" value="S-adenosyl-L-methionine-dependent methyltransferases"/>
    <property type="match status" value="1"/>
</dbReference>
<dbReference type="GO" id="GO:0032259">
    <property type="term" value="P:methylation"/>
    <property type="evidence" value="ECO:0007669"/>
    <property type="project" value="UniProtKB-KW"/>
</dbReference>
<dbReference type="GO" id="GO:0061542">
    <property type="term" value="F:3-demethylubiquinol 3-O-methyltransferase activity"/>
    <property type="evidence" value="ECO:0007669"/>
    <property type="project" value="UniProtKB-EC"/>
</dbReference>
<dbReference type="PANTHER" id="PTHR42912:SF94">
    <property type="entry name" value="METHYLTRANSFERASE TYPE 11 DOMAIN-CONTAINING PROTEIN"/>
    <property type="match status" value="1"/>
</dbReference>
<name>A0ABW0M9D2_9BURK</name>
<dbReference type="PANTHER" id="PTHR42912">
    <property type="entry name" value="METHYLTRANSFERASE"/>
    <property type="match status" value="1"/>
</dbReference>
<dbReference type="EMBL" id="JBHSMT010000014">
    <property type="protein sequence ID" value="MFC5474513.1"/>
    <property type="molecule type" value="Genomic_DNA"/>
</dbReference>
<dbReference type="InterPro" id="IPR029063">
    <property type="entry name" value="SAM-dependent_MTases_sf"/>
</dbReference>
<accession>A0ABW0M9D2</accession>
<evidence type="ECO:0000313" key="3">
    <source>
        <dbReference type="Proteomes" id="UP001596045"/>
    </source>
</evidence>
<keyword evidence="2" id="KW-0808">Transferase</keyword>
<proteinExistence type="predicted"/>
<evidence type="ECO:0000313" key="2">
    <source>
        <dbReference type="EMBL" id="MFC5474513.1"/>
    </source>
</evidence>
<dbReference type="EC" id="2.1.1.64" evidence="2"/>
<feature type="domain" description="Methyltransferase" evidence="1">
    <location>
        <begin position="44"/>
        <end position="133"/>
    </location>
</feature>
<protein>
    <submittedName>
        <fullName evidence="2">Class I SAM-dependent methyltransferase</fullName>
        <ecNumber evidence="2">2.1.1.222</ecNumber>
        <ecNumber evidence="2">2.1.1.64</ecNumber>
    </submittedName>
</protein>
<reference evidence="3" key="1">
    <citation type="journal article" date="2019" name="Int. J. Syst. Evol. Microbiol.">
        <title>The Global Catalogue of Microorganisms (GCM) 10K type strain sequencing project: providing services to taxonomists for standard genome sequencing and annotation.</title>
        <authorList>
            <consortium name="The Broad Institute Genomics Platform"/>
            <consortium name="The Broad Institute Genome Sequencing Center for Infectious Disease"/>
            <person name="Wu L."/>
            <person name="Ma J."/>
        </authorList>
    </citation>
    <scope>NUCLEOTIDE SEQUENCE [LARGE SCALE GENOMIC DNA]</scope>
    <source>
        <strain evidence="3">JCM 17066</strain>
    </source>
</reference>
<dbReference type="CDD" id="cd02440">
    <property type="entry name" value="AdoMet_MTases"/>
    <property type="match status" value="1"/>
</dbReference>
<dbReference type="Proteomes" id="UP001596045">
    <property type="component" value="Unassembled WGS sequence"/>
</dbReference>
<keyword evidence="3" id="KW-1185">Reference proteome</keyword>
<comment type="caution">
    <text evidence="2">The sequence shown here is derived from an EMBL/GenBank/DDBJ whole genome shotgun (WGS) entry which is preliminary data.</text>
</comment>
<dbReference type="Gene3D" id="3.40.50.150">
    <property type="entry name" value="Vaccinia Virus protein VP39"/>
    <property type="match status" value="1"/>
</dbReference>
<dbReference type="Pfam" id="PF13649">
    <property type="entry name" value="Methyltransf_25"/>
    <property type="match status" value="1"/>
</dbReference>
<evidence type="ECO:0000259" key="1">
    <source>
        <dbReference type="Pfam" id="PF13649"/>
    </source>
</evidence>
<dbReference type="RefSeq" id="WP_378997617.1">
    <property type="nucleotide sequence ID" value="NZ_JBHSMT010000014.1"/>
</dbReference>
<sequence>MDQKTLAAYDMRATAFADDWHDQPVPDDMHRTVLEHFLTGRTADIGCGSGRDVAWLATRGFDVIGYDPSEGLLAEARRRYPLLQFASAALPELANISDGSFANVLCETVIMHLPRADLGLALQSLLRILAPGGTLYLSWRVTAGSGERDKHGRLYTAIDADQVMQHLRSAELLFNEQSSSASSGKTTYRLVLRK</sequence>
<dbReference type="InterPro" id="IPR050508">
    <property type="entry name" value="Methyltransf_Superfamily"/>
</dbReference>
<dbReference type="EC" id="2.1.1.222" evidence="2"/>
<keyword evidence="2" id="KW-0489">Methyltransferase</keyword>
<organism evidence="2 3">
    <name type="scientific">Paraherbaspirillum soli</name>
    <dbReference type="NCBI Taxonomy" id="631222"/>
    <lineage>
        <taxon>Bacteria</taxon>
        <taxon>Pseudomonadati</taxon>
        <taxon>Pseudomonadota</taxon>
        <taxon>Betaproteobacteria</taxon>
        <taxon>Burkholderiales</taxon>
        <taxon>Oxalobacteraceae</taxon>
        <taxon>Paraherbaspirillum</taxon>
    </lineage>
</organism>